<keyword evidence="2" id="KW-1133">Transmembrane helix</keyword>
<sequence>MEVEFYYSPLLMKIWRQANPLHRQLWPACAAPCWTAVAALPAAAILALVQQWACLLLLAVAIAIWLGWVIAKRLRDLAALAVGPEIQEEENRIVVRLTPDYVETRAKLGVSRRSWATIRRVVRTADGTFLFFDRYSGRVVPNWAMSPEEAEQFHQLATEYHAAAATRQPLDLSIGNDDLIHDRCAGPGQTVHYQNQPIDWALSEVYGMQPPIAQIRNSNFQFALFGAFACLLLTIYFVNEWRVVGEPTLAVYFIYLGAAGFTWGTYVLLRHLRLLQAARQVPPDRLAPQSATLYEDVLVIRSPYCFVANQWEVLPLGVFDADAYRVYDMGGNLQAVIPTAAFAASEEATQFFERMFDSITRANDPKTAAGIDAVDNGEAAEDPNPFRSPHT</sequence>
<dbReference type="OrthoDB" id="9893721at2"/>
<proteinExistence type="predicted"/>
<comment type="caution">
    <text evidence="4">The sequence shown here is derived from an EMBL/GenBank/DDBJ whole genome shotgun (WGS) entry which is preliminary data.</text>
</comment>
<feature type="transmembrane region" description="Helical" evidence="2">
    <location>
        <begin position="52"/>
        <end position="71"/>
    </location>
</feature>
<name>A0A2S8GGY3_9BACT</name>
<accession>A0A2S8GGY3</accession>
<dbReference type="InterPro" id="IPR025588">
    <property type="entry name" value="YcxB-like_C"/>
</dbReference>
<dbReference type="AlphaFoldDB" id="A0A2S8GGY3"/>
<gene>
    <name evidence="4" type="ORF">C5Y93_23255</name>
</gene>
<evidence type="ECO:0000313" key="4">
    <source>
        <dbReference type="EMBL" id="PQO43570.1"/>
    </source>
</evidence>
<evidence type="ECO:0000313" key="5">
    <source>
        <dbReference type="Proteomes" id="UP000237819"/>
    </source>
</evidence>
<dbReference type="Proteomes" id="UP000237819">
    <property type="component" value="Unassembled WGS sequence"/>
</dbReference>
<organism evidence="4 5">
    <name type="scientific">Blastopirellula marina</name>
    <dbReference type="NCBI Taxonomy" id="124"/>
    <lineage>
        <taxon>Bacteria</taxon>
        <taxon>Pseudomonadati</taxon>
        <taxon>Planctomycetota</taxon>
        <taxon>Planctomycetia</taxon>
        <taxon>Pirellulales</taxon>
        <taxon>Pirellulaceae</taxon>
        <taxon>Blastopirellula</taxon>
    </lineage>
</organism>
<reference evidence="4 5" key="1">
    <citation type="submission" date="2018-02" db="EMBL/GenBank/DDBJ databases">
        <title>Comparative genomes isolates from brazilian mangrove.</title>
        <authorList>
            <person name="Araujo J.E."/>
            <person name="Taketani R.G."/>
            <person name="Silva M.C.P."/>
            <person name="Loureco M.V."/>
            <person name="Andreote F.D."/>
        </authorList>
    </citation>
    <scope>NUCLEOTIDE SEQUENCE [LARGE SCALE GENOMIC DNA]</scope>
    <source>
        <strain evidence="4 5">Nap-Phe MGV</strain>
    </source>
</reference>
<dbReference type="EMBL" id="PUHZ01000023">
    <property type="protein sequence ID" value="PQO43570.1"/>
    <property type="molecule type" value="Genomic_DNA"/>
</dbReference>
<evidence type="ECO:0000256" key="2">
    <source>
        <dbReference type="SAM" id="Phobius"/>
    </source>
</evidence>
<dbReference type="RefSeq" id="WP_105337856.1">
    <property type="nucleotide sequence ID" value="NZ_PUHZ01000023.1"/>
</dbReference>
<feature type="transmembrane region" description="Helical" evidence="2">
    <location>
        <begin position="220"/>
        <end position="238"/>
    </location>
</feature>
<keyword evidence="2" id="KW-0472">Membrane</keyword>
<protein>
    <recommendedName>
        <fullName evidence="3">YcxB-like C-terminal domain-containing protein</fullName>
    </recommendedName>
</protein>
<keyword evidence="2" id="KW-0812">Transmembrane</keyword>
<feature type="domain" description="YcxB-like C-terminal" evidence="3">
    <location>
        <begin position="97"/>
        <end position="156"/>
    </location>
</feature>
<feature type="transmembrane region" description="Helical" evidence="2">
    <location>
        <begin position="250"/>
        <end position="269"/>
    </location>
</feature>
<evidence type="ECO:0000256" key="1">
    <source>
        <dbReference type="SAM" id="MobiDB-lite"/>
    </source>
</evidence>
<evidence type="ECO:0000259" key="3">
    <source>
        <dbReference type="Pfam" id="PF14317"/>
    </source>
</evidence>
<dbReference type="Pfam" id="PF14317">
    <property type="entry name" value="YcxB"/>
    <property type="match status" value="1"/>
</dbReference>
<feature type="region of interest" description="Disordered" evidence="1">
    <location>
        <begin position="367"/>
        <end position="391"/>
    </location>
</feature>